<keyword evidence="3 5" id="KW-0863">Zinc-finger</keyword>
<evidence type="ECO:0000256" key="5">
    <source>
        <dbReference type="PROSITE-ProRule" id="PRU00042"/>
    </source>
</evidence>
<dbReference type="PROSITE" id="PS00028">
    <property type="entry name" value="ZINC_FINGER_C2H2_1"/>
    <property type="match status" value="6"/>
</dbReference>
<dbReference type="InParanoid" id="A0A6L2PG12"/>
<feature type="domain" description="C2H2-type" evidence="7">
    <location>
        <begin position="245"/>
        <end position="274"/>
    </location>
</feature>
<evidence type="ECO:0000256" key="6">
    <source>
        <dbReference type="SAM" id="MobiDB-lite"/>
    </source>
</evidence>
<dbReference type="InterPro" id="IPR036236">
    <property type="entry name" value="Znf_C2H2_sf"/>
</dbReference>
<dbReference type="InterPro" id="IPR013087">
    <property type="entry name" value="Znf_C2H2_type"/>
</dbReference>
<dbReference type="Gene3D" id="3.30.160.60">
    <property type="entry name" value="Classic Zinc Finger"/>
    <property type="match status" value="6"/>
</dbReference>
<gene>
    <name evidence="8" type="ORF">Cfor_05863</name>
</gene>
<organism evidence="8 9">
    <name type="scientific">Coptotermes formosanus</name>
    <name type="common">Formosan subterranean termite</name>
    <dbReference type="NCBI Taxonomy" id="36987"/>
    <lineage>
        <taxon>Eukaryota</taxon>
        <taxon>Metazoa</taxon>
        <taxon>Ecdysozoa</taxon>
        <taxon>Arthropoda</taxon>
        <taxon>Hexapoda</taxon>
        <taxon>Insecta</taxon>
        <taxon>Pterygota</taxon>
        <taxon>Neoptera</taxon>
        <taxon>Polyneoptera</taxon>
        <taxon>Dictyoptera</taxon>
        <taxon>Blattodea</taxon>
        <taxon>Blattoidea</taxon>
        <taxon>Termitoidae</taxon>
        <taxon>Rhinotermitidae</taxon>
        <taxon>Coptotermes</taxon>
    </lineage>
</organism>
<proteinExistence type="predicted"/>
<dbReference type="GO" id="GO:0005634">
    <property type="term" value="C:nucleus"/>
    <property type="evidence" value="ECO:0007669"/>
    <property type="project" value="TreeGrafter"/>
</dbReference>
<feature type="domain" description="C2H2-type" evidence="7">
    <location>
        <begin position="126"/>
        <end position="155"/>
    </location>
</feature>
<evidence type="ECO:0000313" key="8">
    <source>
        <dbReference type="EMBL" id="GFG30410.1"/>
    </source>
</evidence>
<dbReference type="SUPFAM" id="SSF57667">
    <property type="entry name" value="beta-beta-alpha zinc fingers"/>
    <property type="match status" value="4"/>
</dbReference>
<dbReference type="EMBL" id="BLKM01000214">
    <property type="protein sequence ID" value="GFG30410.1"/>
    <property type="molecule type" value="Genomic_DNA"/>
</dbReference>
<feature type="compositionally biased region" description="Polar residues" evidence="6">
    <location>
        <begin position="884"/>
        <end position="896"/>
    </location>
</feature>
<protein>
    <recommendedName>
        <fullName evidence="7">C2H2-type domain-containing protein</fullName>
    </recommendedName>
</protein>
<reference evidence="9" key="1">
    <citation type="submission" date="2020-01" db="EMBL/GenBank/DDBJ databases">
        <title>Draft genome sequence of the Termite Coptotermes fromosanus.</title>
        <authorList>
            <person name="Itakura S."/>
            <person name="Yosikawa Y."/>
            <person name="Umezawa K."/>
        </authorList>
    </citation>
    <scope>NUCLEOTIDE SEQUENCE [LARGE SCALE GENOMIC DNA]</scope>
</reference>
<name>A0A6L2PG12_COPFO</name>
<dbReference type="SMART" id="SM00355">
    <property type="entry name" value="ZnF_C2H2"/>
    <property type="match status" value="6"/>
</dbReference>
<sequence>MATWSEAKLHLGDEDGRSDTSFDNILQECMEDDFDMPTFGRVFEQLPVYTTSRLCDENNPESSTYIGKLEGHDENAGYIHHTISSDQIYMHINPGNSGSMPENPSHATITIEATDPATNKKEIKRYRCEYDGCSRTYSTVGNLRTHMKTHKGEFRFKCSEPGCGKAFLTSYSLKIHIRVHTKVKPFECHHEGCEKAFNTLYRLRAHQRLHNGNTFNCETQGCVKFFTTLSDLKKHVRTHTQERPYKCQEEGCGKAFTASHHLKTHSRTHTGERPYPCSHSDCERAFSTSNSLKSHSRLHESADSIEDAAEGAEMSENEREDDPHEDAADLLEGDGDPLRAAAEPLEDTENSYNEPNKIKCSNQNGTDSVPMAAIPGEDSVQAFFIPFTEISLHATHEESDVMNVEGLLASVQRMVNCNMVSHQSSPAGISPSPAVAQTSVVSHSSSMLAPSGDTSVRSAQMSDVAHPAPRHTLQGVLKNNKVITNNIVVSDSDVTNNERKQDVHMASPESNDCIVSKPTIIANVTGSSEQIHVSHTMVSSDESLPSLPATPFEIFDGSDKRVLESGKQVADILRLLAASGQIQGIQLTASMANETNPSSTNIFEASGVRAAEILSFLSASGQIQDIQLASSLETGNASDLSETTSKTSGNVLYLTSPSLNNVNLSDDLTPFISSPSIDSNQSENTPDVTEMRNSRIVLHVQDAPVILDPDKNGEVLDDRVSLVASSILMPSKTSSGSSQLSSSWVSATNCSLSSQCVDGIFPLGKHYQERNWSSSPDSVPTLQQSDLNLVTPSNQVPFTVLGTKGPHTYDKDGMKNILQDITKDADICKCNPCNCDPAQQECENCNSETGQENISDSPEVPSSNKNTTGRRKSDVSHEKKIGTLQVNTNSSDNNLCTPVEIGDNHSDSFSSYEHQSGTDDGPVAHNVMPAEVKSSHYDTGDTMHTTGSVILTEPFSSAPTNHSYDSTNMENWQNPGSSVETHIVPHILPPHEVQKHCEAENSENNNVSVDSSRLSGS</sequence>
<evidence type="ECO:0000256" key="4">
    <source>
        <dbReference type="ARBA" id="ARBA00022833"/>
    </source>
</evidence>
<comment type="caution">
    <text evidence="8">The sequence shown here is derived from an EMBL/GenBank/DDBJ whole genome shotgun (WGS) entry which is preliminary data.</text>
</comment>
<dbReference type="FunFam" id="3.30.160.60:FF:000397">
    <property type="entry name" value="Metal regulatory transcription factor 1"/>
    <property type="match status" value="1"/>
</dbReference>
<feature type="compositionally biased region" description="Polar residues" evidence="6">
    <location>
        <begin position="847"/>
        <end position="867"/>
    </location>
</feature>
<feature type="region of interest" description="Disordered" evidence="6">
    <location>
        <begin position="307"/>
        <end position="338"/>
    </location>
</feature>
<dbReference type="Proteomes" id="UP000502823">
    <property type="component" value="Unassembled WGS sequence"/>
</dbReference>
<feature type="domain" description="C2H2-type" evidence="7">
    <location>
        <begin position="275"/>
        <end position="304"/>
    </location>
</feature>
<accession>A0A6L2PG12</accession>
<dbReference type="AlphaFoldDB" id="A0A6L2PG12"/>
<dbReference type="PROSITE" id="PS50157">
    <property type="entry name" value="ZINC_FINGER_C2H2_2"/>
    <property type="match status" value="6"/>
</dbReference>
<feature type="compositionally biased region" description="Acidic residues" evidence="6">
    <location>
        <begin position="307"/>
        <end position="320"/>
    </location>
</feature>
<evidence type="ECO:0000313" key="9">
    <source>
        <dbReference type="Proteomes" id="UP000502823"/>
    </source>
</evidence>
<keyword evidence="2" id="KW-0677">Repeat</keyword>
<feature type="domain" description="C2H2-type" evidence="7">
    <location>
        <begin position="215"/>
        <end position="244"/>
    </location>
</feature>
<dbReference type="GO" id="GO:0006357">
    <property type="term" value="P:regulation of transcription by RNA polymerase II"/>
    <property type="evidence" value="ECO:0007669"/>
    <property type="project" value="TreeGrafter"/>
</dbReference>
<evidence type="ECO:0000256" key="3">
    <source>
        <dbReference type="ARBA" id="ARBA00022771"/>
    </source>
</evidence>
<feature type="compositionally biased region" description="Polar residues" evidence="6">
    <location>
        <begin position="350"/>
        <end position="364"/>
    </location>
</feature>
<dbReference type="PANTHER" id="PTHR46179:SF25">
    <property type="entry name" value="METAL RESPONSE ELEMENT-BINDING TRANSCRIPTION FACTOR-1, ISOFORM C"/>
    <property type="match status" value="1"/>
</dbReference>
<feature type="compositionally biased region" description="Basic and acidic residues" evidence="6">
    <location>
        <begin position="871"/>
        <end position="881"/>
    </location>
</feature>
<keyword evidence="9" id="KW-1185">Reference proteome</keyword>
<keyword evidence="4" id="KW-0862">Zinc</keyword>
<feature type="domain" description="C2H2-type" evidence="7">
    <location>
        <begin position="156"/>
        <end position="185"/>
    </location>
</feature>
<evidence type="ECO:0000256" key="1">
    <source>
        <dbReference type="ARBA" id="ARBA00022723"/>
    </source>
</evidence>
<evidence type="ECO:0000259" key="7">
    <source>
        <dbReference type="PROSITE" id="PS50157"/>
    </source>
</evidence>
<feature type="non-terminal residue" evidence="8">
    <location>
        <position position="1017"/>
    </location>
</feature>
<evidence type="ECO:0000256" key="2">
    <source>
        <dbReference type="ARBA" id="ARBA00022737"/>
    </source>
</evidence>
<dbReference type="OrthoDB" id="6145499at2759"/>
<dbReference type="FunFam" id="3.30.160.60:FF:000349">
    <property type="entry name" value="metal regulatory transcription factor 1"/>
    <property type="match status" value="1"/>
</dbReference>
<feature type="region of interest" description="Disordered" evidence="6">
    <location>
        <begin position="847"/>
        <end position="922"/>
    </location>
</feature>
<dbReference type="InterPro" id="IPR051061">
    <property type="entry name" value="Zinc_finger_trans_reg"/>
</dbReference>
<feature type="compositionally biased region" description="Basic and acidic residues" evidence="6">
    <location>
        <begin position="7"/>
        <end position="20"/>
    </location>
</feature>
<keyword evidence="1" id="KW-0479">Metal-binding</keyword>
<feature type="region of interest" description="Disordered" evidence="6">
    <location>
        <begin position="1"/>
        <end position="20"/>
    </location>
</feature>
<dbReference type="FunFam" id="3.30.160.60:FF:000072">
    <property type="entry name" value="zinc finger protein 143 isoform X1"/>
    <property type="match status" value="1"/>
</dbReference>
<feature type="domain" description="C2H2-type" evidence="7">
    <location>
        <begin position="186"/>
        <end position="215"/>
    </location>
</feature>
<feature type="region of interest" description="Disordered" evidence="6">
    <location>
        <begin position="345"/>
        <end position="364"/>
    </location>
</feature>
<dbReference type="Pfam" id="PF00096">
    <property type="entry name" value="zf-C2H2"/>
    <property type="match status" value="4"/>
</dbReference>
<dbReference type="GO" id="GO:0008270">
    <property type="term" value="F:zinc ion binding"/>
    <property type="evidence" value="ECO:0007669"/>
    <property type="project" value="UniProtKB-KW"/>
</dbReference>
<dbReference type="PANTHER" id="PTHR46179">
    <property type="entry name" value="ZINC FINGER PROTEIN"/>
    <property type="match status" value="1"/>
</dbReference>
<dbReference type="FunFam" id="3.30.160.60:FF:000125">
    <property type="entry name" value="Putative zinc finger protein 143"/>
    <property type="match status" value="2"/>
</dbReference>